<dbReference type="PROSITE" id="PS50198">
    <property type="entry name" value="PPIC_PPIASE_2"/>
    <property type="match status" value="2"/>
</dbReference>
<sequence>MLLKMTNLRSIINSAALLIFMFTAGAINAQEVIVTDSTAIDIESEIQAKTENKSGRFKVDGVAAVVGDFVVLESDIDKMYIELQSQGVSTQDVTNCNLAGRLMENKLYAHHAIQDSIIVSDSEINANIDQQLAYMTQQVGSLEKVLEFYKKETEAEFRAELFEINKQNRLASEMQRKIVEAVEITPEEVRAFFTSIPEEERPVFGDEVEIAQIVVKPEIPQEERQKLIDRLSEMRADVLENGASFATKAVLYSQDPGSRSSGGKITLTRQDPFVKEFKDAAFSLQEGEVSKPFQTEFGYHILTVDKIRGQQVDVRHILLIPDVTEATKQKAFDKVQNVRERINNNEISFSDAAREVSDEKETREGGGKLINPTTGDTRFELTKIDPLLYEQVVNLEKGKVSNILTDQDNTGRPFYKIITVTNRYPEHKANYAQDYNKIKELALRDKQLKAIEKWQKEKIGETYIKVNGEYRDCEYSSNWLKK</sequence>
<feature type="domain" description="PpiC" evidence="4">
    <location>
        <begin position="309"/>
        <end position="404"/>
    </location>
</feature>
<evidence type="ECO:0000256" key="1">
    <source>
        <dbReference type="PROSITE-ProRule" id="PRU00278"/>
    </source>
</evidence>
<dbReference type="RefSeq" id="WP_168139082.1">
    <property type="nucleotide sequence ID" value="NZ_JAAVJR010000010.1"/>
</dbReference>
<feature type="domain" description="PpiC" evidence="4">
    <location>
        <begin position="205"/>
        <end position="306"/>
    </location>
</feature>
<dbReference type="SUPFAM" id="SSF54534">
    <property type="entry name" value="FKBP-like"/>
    <property type="match status" value="2"/>
</dbReference>
<protein>
    <submittedName>
        <fullName evidence="5">Peptidylprolyl isomerase</fullName>
    </submittedName>
</protein>
<accession>A0ABX1D0G9</accession>
<evidence type="ECO:0000313" key="6">
    <source>
        <dbReference type="Proteomes" id="UP000703674"/>
    </source>
</evidence>
<dbReference type="PANTHER" id="PTHR47245:SF2">
    <property type="entry name" value="PEPTIDYL-PROLYL CIS-TRANS ISOMERASE HP_0175-RELATED"/>
    <property type="match status" value="1"/>
</dbReference>
<dbReference type="InterPro" id="IPR000297">
    <property type="entry name" value="PPIase_PpiC"/>
</dbReference>
<feature type="region of interest" description="Disordered" evidence="2">
    <location>
        <begin position="353"/>
        <end position="372"/>
    </location>
</feature>
<evidence type="ECO:0000256" key="2">
    <source>
        <dbReference type="SAM" id="MobiDB-lite"/>
    </source>
</evidence>
<dbReference type="Pfam" id="PF00639">
    <property type="entry name" value="Rotamase"/>
    <property type="match status" value="2"/>
</dbReference>
<keyword evidence="1" id="KW-0697">Rotamase</keyword>
<dbReference type="InterPro" id="IPR050245">
    <property type="entry name" value="PrsA_foldase"/>
</dbReference>
<name>A0ABX1D0G9_9FLAO</name>
<dbReference type="Proteomes" id="UP000703674">
    <property type="component" value="Unassembled WGS sequence"/>
</dbReference>
<dbReference type="SUPFAM" id="SSF109998">
    <property type="entry name" value="Triger factor/SurA peptide-binding domain-like"/>
    <property type="match status" value="1"/>
</dbReference>
<evidence type="ECO:0000313" key="5">
    <source>
        <dbReference type="EMBL" id="NJW53991.1"/>
    </source>
</evidence>
<feature type="signal peptide" evidence="3">
    <location>
        <begin position="1"/>
        <end position="29"/>
    </location>
</feature>
<dbReference type="PANTHER" id="PTHR47245">
    <property type="entry name" value="PEPTIDYLPROLYL ISOMERASE"/>
    <property type="match status" value="1"/>
</dbReference>
<evidence type="ECO:0000256" key="3">
    <source>
        <dbReference type="SAM" id="SignalP"/>
    </source>
</evidence>
<keyword evidence="3" id="KW-0732">Signal</keyword>
<keyword evidence="6" id="KW-1185">Reference proteome</keyword>
<proteinExistence type="predicted"/>
<feature type="chain" id="PRO_5046718001" evidence="3">
    <location>
        <begin position="30"/>
        <end position="482"/>
    </location>
</feature>
<dbReference type="Gene3D" id="3.10.50.40">
    <property type="match status" value="2"/>
</dbReference>
<feature type="compositionally biased region" description="Basic and acidic residues" evidence="2">
    <location>
        <begin position="353"/>
        <end position="366"/>
    </location>
</feature>
<dbReference type="Gene3D" id="1.10.4030.10">
    <property type="entry name" value="Porin chaperone SurA, peptide-binding domain"/>
    <property type="match status" value="1"/>
</dbReference>
<gene>
    <name evidence="5" type="ORF">HC175_13810</name>
</gene>
<dbReference type="GO" id="GO:0016853">
    <property type="term" value="F:isomerase activity"/>
    <property type="evidence" value="ECO:0007669"/>
    <property type="project" value="UniProtKB-KW"/>
</dbReference>
<evidence type="ECO:0000259" key="4">
    <source>
        <dbReference type="PROSITE" id="PS50198"/>
    </source>
</evidence>
<dbReference type="InterPro" id="IPR027304">
    <property type="entry name" value="Trigger_fact/SurA_dom_sf"/>
</dbReference>
<comment type="caution">
    <text evidence="5">The sequence shown here is derived from an EMBL/GenBank/DDBJ whole genome shotgun (WGS) entry which is preliminary data.</text>
</comment>
<dbReference type="InterPro" id="IPR046357">
    <property type="entry name" value="PPIase_dom_sf"/>
</dbReference>
<dbReference type="EMBL" id="JAAVJR010000010">
    <property type="protein sequence ID" value="NJW53991.1"/>
    <property type="molecule type" value="Genomic_DNA"/>
</dbReference>
<reference evidence="5 6" key="1">
    <citation type="submission" date="2020-03" db="EMBL/GenBank/DDBJ databases">
        <title>Salinimicrobium sp. nov, isolated from SCS.</title>
        <authorList>
            <person name="Cao W.R."/>
        </authorList>
    </citation>
    <scope>NUCLEOTIDE SEQUENCE [LARGE SCALE GENOMIC DNA]</scope>
    <source>
        <strain evidence="6">J15B91</strain>
    </source>
</reference>
<organism evidence="5 6">
    <name type="scientific">Salinimicrobium oceani</name>
    <dbReference type="NCBI Taxonomy" id="2722702"/>
    <lineage>
        <taxon>Bacteria</taxon>
        <taxon>Pseudomonadati</taxon>
        <taxon>Bacteroidota</taxon>
        <taxon>Flavobacteriia</taxon>
        <taxon>Flavobacteriales</taxon>
        <taxon>Flavobacteriaceae</taxon>
        <taxon>Salinimicrobium</taxon>
    </lineage>
</organism>
<keyword evidence="1 5" id="KW-0413">Isomerase</keyword>